<accession>A0A5D2L9A4</accession>
<name>A0A5D2L9A4_GOSTO</name>
<protein>
    <submittedName>
        <fullName evidence="1">Uncharacterized protein</fullName>
    </submittedName>
</protein>
<evidence type="ECO:0000313" key="1">
    <source>
        <dbReference type="EMBL" id="TYH75596.1"/>
    </source>
</evidence>
<reference evidence="1 2" key="1">
    <citation type="submission" date="2019-07" db="EMBL/GenBank/DDBJ databases">
        <title>WGS assembly of Gossypium tomentosum.</title>
        <authorList>
            <person name="Chen Z.J."/>
            <person name="Sreedasyam A."/>
            <person name="Ando A."/>
            <person name="Song Q."/>
            <person name="De L."/>
            <person name="Hulse-Kemp A."/>
            <person name="Ding M."/>
            <person name="Ye W."/>
            <person name="Kirkbride R."/>
            <person name="Jenkins J."/>
            <person name="Plott C."/>
            <person name="Lovell J."/>
            <person name="Lin Y.-M."/>
            <person name="Vaughn R."/>
            <person name="Liu B."/>
            <person name="Li W."/>
            <person name="Simpson S."/>
            <person name="Scheffler B."/>
            <person name="Saski C."/>
            <person name="Grover C."/>
            <person name="Hu G."/>
            <person name="Conover J."/>
            <person name="Carlson J."/>
            <person name="Shu S."/>
            <person name="Boston L."/>
            <person name="Williams M."/>
            <person name="Peterson D."/>
            <person name="Mcgee K."/>
            <person name="Jones D."/>
            <person name="Wendel J."/>
            <person name="Stelly D."/>
            <person name="Grimwood J."/>
            <person name="Schmutz J."/>
        </authorList>
    </citation>
    <scope>NUCLEOTIDE SEQUENCE [LARGE SCALE GENOMIC DNA]</scope>
    <source>
        <strain evidence="1">7179.01</strain>
    </source>
</reference>
<dbReference type="AlphaFoldDB" id="A0A5D2L9A4"/>
<organism evidence="1 2">
    <name type="scientific">Gossypium tomentosum</name>
    <name type="common">Hawaiian cotton</name>
    <name type="synonym">Gossypium sandvicense</name>
    <dbReference type="NCBI Taxonomy" id="34277"/>
    <lineage>
        <taxon>Eukaryota</taxon>
        <taxon>Viridiplantae</taxon>
        <taxon>Streptophyta</taxon>
        <taxon>Embryophyta</taxon>
        <taxon>Tracheophyta</taxon>
        <taxon>Spermatophyta</taxon>
        <taxon>Magnoliopsida</taxon>
        <taxon>eudicotyledons</taxon>
        <taxon>Gunneridae</taxon>
        <taxon>Pentapetalae</taxon>
        <taxon>rosids</taxon>
        <taxon>malvids</taxon>
        <taxon>Malvales</taxon>
        <taxon>Malvaceae</taxon>
        <taxon>Malvoideae</taxon>
        <taxon>Gossypium</taxon>
    </lineage>
</organism>
<sequence length="137" mass="14906">MEDKTLNFLDVNKILHPMFLPLDGIPRAPRSNVSGDGFGLGVLHNDTQISSKIIRTLSCLSKLRSLYIFSMLGDCDVVTMTTLSNNSNLASRATSLTSIAIGCLRAPYTPTMVESSFFKASMTLFKAPVVEPCKTNS</sequence>
<dbReference type="EMBL" id="CM017626">
    <property type="protein sequence ID" value="TYH75596.1"/>
    <property type="molecule type" value="Genomic_DNA"/>
</dbReference>
<keyword evidence="2" id="KW-1185">Reference proteome</keyword>
<evidence type="ECO:0000313" key="2">
    <source>
        <dbReference type="Proteomes" id="UP000322667"/>
    </source>
</evidence>
<gene>
    <name evidence="1" type="ORF">ES332_D04G029900v1</name>
</gene>
<dbReference type="Proteomes" id="UP000322667">
    <property type="component" value="Chromosome D04"/>
</dbReference>
<proteinExistence type="predicted"/>